<dbReference type="RefSeq" id="WP_167462738.1">
    <property type="nucleotide sequence ID" value="NZ_CP046171.1"/>
</dbReference>
<dbReference type="EMBL" id="CP046171">
    <property type="protein sequence ID" value="QIS03671.1"/>
    <property type="molecule type" value="Genomic_DNA"/>
</dbReference>
<keyword evidence="1" id="KW-1133">Transmembrane helix</keyword>
<protein>
    <submittedName>
        <fullName evidence="3">SHOCT domain-containing protein</fullName>
    </submittedName>
</protein>
<dbReference type="InterPro" id="IPR018649">
    <property type="entry name" value="SHOCT"/>
</dbReference>
<name>A0A6G9XRT6_NOCBR</name>
<keyword evidence="1" id="KW-0812">Transmembrane</keyword>
<feature type="transmembrane region" description="Helical" evidence="1">
    <location>
        <begin position="12"/>
        <end position="35"/>
    </location>
</feature>
<reference evidence="3 4" key="1">
    <citation type="journal article" date="2019" name="ACS Chem. Biol.">
        <title>Identification and Mobilization of a Cryptic Antibiotic Biosynthesis Gene Locus from a Human-Pathogenic Nocardia Isolate.</title>
        <authorList>
            <person name="Herisse M."/>
            <person name="Ishida K."/>
            <person name="Porter J.L."/>
            <person name="Howden B."/>
            <person name="Hertweck C."/>
            <person name="Stinear T.P."/>
            <person name="Pidot S.J."/>
        </authorList>
    </citation>
    <scope>NUCLEOTIDE SEQUENCE [LARGE SCALE GENOMIC DNA]</scope>
    <source>
        <strain evidence="3 4">AUSMDU00024985</strain>
    </source>
</reference>
<accession>A0A6G9XRT6</accession>
<dbReference type="Proteomes" id="UP000501705">
    <property type="component" value="Chromosome"/>
</dbReference>
<evidence type="ECO:0000313" key="3">
    <source>
        <dbReference type="EMBL" id="QIS03671.1"/>
    </source>
</evidence>
<evidence type="ECO:0000259" key="2">
    <source>
        <dbReference type="Pfam" id="PF09851"/>
    </source>
</evidence>
<keyword evidence="1" id="KW-0472">Membrane</keyword>
<dbReference type="AlphaFoldDB" id="A0A6G9XRT6"/>
<proteinExistence type="predicted"/>
<evidence type="ECO:0000313" key="4">
    <source>
        <dbReference type="Proteomes" id="UP000501705"/>
    </source>
</evidence>
<dbReference type="Pfam" id="PF09851">
    <property type="entry name" value="SHOCT"/>
    <property type="match status" value="1"/>
</dbReference>
<sequence length="93" mass="10581">MMYWYGNASHWWMFMLMILFALPLWGAVAVAIIALGRSETAADPKPQGPVRLTPEALLAERFASGELDEAEYRRRLAVLHPAPKSDDVHHRQH</sequence>
<gene>
    <name evidence="3" type="ORF">F5X71_16290</name>
</gene>
<evidence type="ECO:0000256" key="1">
    <source>
        <dbReference type="SAM" id="Phobius"/>
    </source>
</evidence>
<feature type="domain" description="SHOCT" evidence="2">
    <location>
        <begin position="54"/>
        <end position="79"/>
    </location>
</feature>
<organism evidence="3 4">
    <name type="scientific">Nocardia brasiliensis</name>
    <dbReference type="NCBI Taxonomy" id="37326"/>
    <lineage>
        <taxon>Bacteria</taxon>
        <taxon>Bacillati</taxon>
        <taxon>Actinomycetota</taxon>
        <taxon>Actinomycetes</taxon>
        <taxon>Mycobacteriales</taxon>
        <taxon>Nocardiaceae</taxon>
        <taxon>Nocardia</taxon>
    </lineage>
</organism>